<dbReference type="PROSITE" id="PS50977">
    <property type="entry name" value="HTH_TETR_2"/>
    <property type="match status" value="1"/>
</dbReference>
<dbReference type="Pfam" id="PF00440">
    <property type="entry name" value="TetR_N"/>
    <property type="match status" value="1"/>
</dbReference>
<evidence type="ECO:0000256" key="2">
    <source>
        <dbReference type="PROSITE-ProRule" id="PRU00335"/>
    </source>
</evidence>
<evidence type="ECO:0000259" key="3">
    <source>
        <dbReference type="PROSITE" id="PS50977"/>
    </source>
</evidence>
<feature type="DNA-binding region" description="H-T-H motif" evidence="2">
    <location>
        <begin position="35"/>
        <end position="54"/>
    </location>
</feature>
<gene>
    <name evidence="4" type="ORF">SPSIL_040350</name>
</gene>
<evidence type="ECO:0000256" key="1">
    <source>
        <dbReference type="ARBA" id="ARBA00023125"/>
    </source>
</evidence>
<feature type="domain" description="HTH tetR-type" evidence="3">
    <location>
        <begin position="12"/>
        <end position="72"/>
    </location>
</feature>
<dbReference type="Proteomes" id="UP000216752">
    <property type="component" value="Chromosome"/>
</dbReference>
<dbReference type="RefSeq" id="WP_094605693.1">
    <property type="nucleotide sequence ID" value="NZ_CP155573.1"/>
</dbReference>
<dbReference type="InterPro" id="IPR001647">
    <property type="entry name" value="HTH_TetR"/>
</dbReference>
<dbReference type="SUPFAM" id="SSF46689">
    <property type="entry name" value="Homeodomain-like"/>
    <property type="match status" value="1"/>
</dbReference>
<protein>
    <recommendedName>
        <fullName evidence="3">HTH tetR-type domain-containing protein</fullName>
    </recommendedName>
</protein>
<dbReference type="InterPro" id="IPR050624">
    <property type="entry name" value="HTH-type_Tx_Regulator"/>
</dbReference>
<dbReference type="PANTHER" id="PTHR43479">
    <property type="entry name" value="ACREF/ENVCD OPERON REPRESSOR-RELATED"/>
    <property type="match status" value="1"/>
</dbReference>
<dbReference type="PANTHER" id="PTHR43479:SF7">
    <property type="entry name" value="TETR-FAMILY TRANSCRIPTIONAL REGULATOR"/>
    <property type="match status" value="1"/>
</dbReference>
<evidence type="ECO:0000313" key="4">
    <source>
        <dbReference type="EMBL" id="XFO67816.1"/>
    </source>
</evidence>
<keyword evidence="1 2" id="KW-0238">DNA-binding</keyword>
<dbReference type="Gene3D" id="1.10.357.10">
    <property type="entry name" value="Tetracycline Repressor, domain 2"/>
    <property type="match status" value="1"/>
</dbReference>
<keyword evidence="5" id="KW-1185">Reference proteome</keyword>
<accession>A0ABZ3IQJ5</accession>
<organism evidence="4 5">
    <name type="scientific">Sporomusa silvacetica DSM 10669</name>
    <dbReference type="NCBI Taxonomy" id="1123289"/>
    <lineage>
        <taxon>Bacteria</taxon>
        <taxon>Bacillati</taxon>
        <taxon>Bacillota</taxon>
        <taxon>Negativicutes</taxon>
        <taxon>Selenomonadales</taxon>
        <taxon>Sporomusaceae</taxon>
        <taxon>Sporomusa</taxon>
    </lineage>
</organism>
<proteinExistence type="predicted"/>
<dbReference type="InterPro" id="IPR009057">
    <property type="entry name" value="Homeodomain-like_sf"/>
</dbReference>
<evidence type="ECO:0000313" key="5">
    <source>
        <dbReference type="Proteomes" id="UP000216752"/>
    </source>
</evidence>
<reference evidence="4" key="1">
    <citation type="submission" date="2024-05" db="EMBL/GenBank/DDBJ databases">
        <title>Isolation and characterization of Sporomusa carbonis sp. nov., a carboxydotrophic hydrogenogen in the genus of Sporomusa isolated from a charcoal burning pile.</title>
        <authorList>
            <person name="Boeer T."/>
            <person name="Rosenbaum F."/>
            <person name="Eysell L."/>
            <person name="Mueller V."/>
            <person name="Daniel R."/>
            <person name="Poehlein A."/>
        </authorList>
    </citation>
    <scope>NUCLEOTIDE SEQUENCE [LARGE SCALE GENOMIC DNA]</scope>
    <source>
        <strain evidence="4">DSM 10669</strain>
    </source>
</reference>
<name>A0ABZ3IQJ5_9FIRM</name>
<dbReference type="EMBL" id="CP155573">
    <property type="protein sequence ID" value="XFO67816.1"/>
    <property type="molecule type" value="Genomic_DNA"/>
</dbReference>
<sequence length="197" mass="22224">MIRINEKDPRVIRTHRLIQDAFISLVREKNFNDVTIRDITERATINRATFYAHFEDKYALLESLVAETFMTFVVQRLQPQAELTAATLRSLILAVCDYHENLSRRCRQTSEAPLMEMKVKKELEYIVSNCLANSVQAVAGGKRLEWSAVMISHSIYSATCRWSTDGGKTSADALADEILPFLLAGLRTVLAPDNSDG</sequence>